<dbReference type="RefSeq" id="WP_158406561.1">
    <property type="nucleotide sequence ID" value="NZ_CP033454.1"/>
</dbReference>
<proteinExistence type="predicted"/>
<dbReference type="EMBL" id="CP033455">
    <property type="protein sequence ID" value="QGR03905.1"/>
    <property type="molecule type" value="Genomic_DNA"/>
</dbReference>
<dbReference type="Proteomes" id="UP000422822">
    <property type="component" value="Chromosome"/>
</dbReference>
<name>A0AAE6QE43_EHRRU</name>
<gene>
    <name evidence="1" type="ORF">EDL80_02140</name>
</gene>
<organism evidence="1 2">
    <name type="scientific">Ehrlichia ruminantium</name>
    <name type="common">heartwater rickettsia</name>
    <name type="synonym">Cowdria ruminantium</name>
    <dbReference type="NCBI Taxonomy" id="779"/>
    <lineage>
        <taxon>Bacteria</taxon>
        <taxon>Pseudomonadati</taxon>
        <taxon>Pseudomonadota</taxon>
        <taxon>Alphaproteobacteria</taxon>
        <taxon>Rickettsiales</taxon>
        <taxon>Anaplasmataceae</taxon>
        <taxon>Ehrlichia</taxon>
    </lineage>
</organism>
<keyword evidence="2" id="KW-1185">Reference proteome</keyword>
<evidence type="ECO:0000313" key="2">
    <source>
        <dbReference type="Proteomes" id="UP000422822"/>
    </source>
</evidence>
<sequence>MTTTFNHNKPDFIQQKNLTEFNQTLDEMITKYQTKFENKMENITSNFLTYFQQTLEEELVSLIKKVYSHNVQELNKYLVNQLLNSNSLQTLNKNDKDLIIKIFNKISSNIIESFIL</sequence>
<evidence type="ECO:0000313" key="1">
    <source>
        <dbReference type="EMBL" id="QGR03905.1"/>
    </source>
</evidence>
<reference evidence="1 2" key="1">
    <citation type="submission" date="2018-10" db="EMBL/GenBank/DDBJ databases">
        <title>Propagation and draft genome sequences of three atypical Erhlichia ruminantium isolates.</title>
        <authorList>
            <person name="Liebenberg J."/>
            <person name="Steyn H."/>
            <person name="Josemans A."/>
            <person name="Zweygarth E."/>
        </authorList>
    </citation>
    <scope>NUCLEOTIDE SEQUENCE [LARGE SCALE GENOMIC DNA]</scope>
    <source>
        <strain evidence="1 2">Omatjenne</strain>
    </source>
</reference>
<protein>
    <submittedName>
        <fullName evidence="1">Uncharacterized protein</fullName>
    </submittedName>
</protein>
<accession>A0AAE6QE43</accession>
<dbReference type="AlphaFoldDB" id="A0AAE6QE43"/>